<dbReference type="SUPFAM" id="SSF52540">
    <property type="entry name" value="P-loop containing nucleoside triphosphate hydrolases"/>
    <property type="match status" value="1"/>
</dbReference>
<gene>
    <name evidence="1" type="ORF">H8702_01565</name>
</gene>
<dbReference type="EMBL" id="JACRTL010000001">
    <property type="protein sequence ID" value="MBC8609809.1"/>
    <property type="molecule type" value="Genomic_DNA"/>
</dbReference>
<dbReference type="InterPro" id="IPR027417">
    <property type="entry name" value="P-loop_NTPase"/>
</dbReference>
<evidence type="ECO:0000313" key="1">
    <source>
        <dbReference type="EMBL" id="MBC8609809.1"/>
    </source>
</evidence>
<dbReference type="RefSeq" id="WP_093988236.1">
    <property type="nucleotide sequence ID" value="NZ_FYDD01000003.1"/>
</dbReference>
<comment type="caution">
    <text evidence="1">The sequence shown here is derived from an EMBL/GenBank/DDBJ whole genome shotgun (WGS) entry which is preliminary data.</text>
</comment>
<sequence length="167" mass="19609">MKHLVFVNGTMGVGKTTVCQQLKSMLTHCVFLDGDWCWDMNPFMVTPETKEMVLENISTLLSNFLRCSVYETVLFCWVMQEEEIIKEILRRITAGYDRLSCFTLNCSKEELVRRLEKDIREGKRDEETIERSLERRSLYEKMETIHLDVTGITAQEAARWMLAKINQ</sequence>
<protein>
    <submittedName>
        <fullName evidence="1">AAA family ATPase</fullName>
    </submittedName>
</protein>
<evidence type="ECO:0000313" key="2">
    <source>
        <dbReference type="Proteomes" id="UP000632659"/>
    </source>
</evidence>
<dbReference type="AlphaFoldDB" id="A0A8J6P529"/>
<name>A0A8J6P529_9FIRM</name>
<organism evidence="1 2">
    <name type="scientific">Massiliimalia timonensis</name>
    <dbReference type="NCBI Taxonomy" id="1987501"/>
    <lineage>
        <taxon>Bacteria</taxon>
        <taxon>Bacillati</taxon>
        <taxon>Bacillota</taxon>
        <taxon>Clostridia</taxon>
        <taxon>Eubacteriales</taxon>
        <taxon>Oscillospiraceae</taxon>
        <taxon>Massiliimalia</taxon>
    </lineage>
</organism>
<dbReference type="Gene3D" id="3.40.50.300">
    <property type="entry name" value="P-loop containing nucleotide triphosphate hydrolases"/>
    <property type="match status" value="1"/>
</dbReference>
<accession>A0A8J6P529</accession>
<dbReference type="Pfam" id="PF13238">
    <property type="entry name" value="AAA_18"/>
    <property type="match status" value="1"/>
</dbReference>
<keyword evidence="2" id="KW-1185">Reference proteome</keyword>
<proteinExistence type="predicted"/>
<dbReference type="OrthoDB" id="9790407at2"/>
<dbReference type="Proteomes" id="UP000632659">
    <property type="component" value="Unassembled WGS sequence"/>
</dbReference>
<reference evidence="1" key="1">
    <citation type="submission" date="2020-08" db="EMBL/GenBank/DDBJ databases">
        <title>Genome public.</title>
        <authorList>
            <person name="Liu C."/>
            <person name="Sun Q."/>
        </authorList>
    </citation>
    <scope>NUCLEOTIDE SEQUENCE</scope>
    <source>
        <strain evidence="1">NSJ-15</strain>
    </source>
</reference>